<evidence type="ECO:0000313" key="1">
    <source>
        <dbReference type="EMBL" id="QLY30426.1"/>
    </source>
</evidence>
<name>A0A7D6Z1M0_9NOCA</name>
<sequence>MELARKFPCLAAVGYDADQIVLDFAKELVRSKGLEHRCEFIARDVARDPPSRRSELTTFLAVRGLYPNGNRDLIRAMKRLTLDDGLSVVDGIWAAGSGVADQCIGEFSDALIEMGGRIVGHKERHFTLREGGRGVSSLWIVNFAKE</sequence>
<reference evidence="1 2" key="1">
    <citation type="submission" date="2020-07" db="EMBL/GenBank/DDBJ databases">
        <authorList>
            <person name="Zhuang K."/>
            <person name="Ran Y."/>
        </authorList>
    </citation>
    <scope>NUCLEOTIDE SEQUENCE [LARGE SCALE GENOMIC DNA]</scope>
    <source>
        <strain evidence="1 2">WCH-YHL-001</strain>
    </source>
</reference>
<evidence type="ECO:0008006" key="3">
    <source>
        <dbReference type="Google" id="ProtNLM"/>
    </source>
</evidence>
<keyword evidence="2" id="KW-1185">Reference proteome</keyword>
<dbReference type="Proteomes" id="UP000515512">
    <property type="component" value="Chromosome"/>
</dbReference>
<dbReference type="AlphaFoldDB" id="A0A7D6Z1M0"/>
<proteinExistence type="predicted"/>
<evidence type="ECO:0000313" key="2">
    <source>
        <dbReference type="Proteomes" id="UP000515512"/>
    </source>
</evidence>
<dbReference type="Gene3D" id="3.40.50.150">
    <property type="entry name" value="Vaccinia Virus protein VP39"/>
    <property type="match status" value="1"/>
</dbReference>
<dbReference type="EMBL" id="CP059399">
    <property type="protein sequence ID" value="QLY30426.1"/>
    <property type="molecule type" value="Genomic_DNA"/>
</dbReference>
<dbReference type="SUPFAM" id="SSF53335">
    <property type="entry name" value="S-adenosyl-L-methionine-dependent methyltransferases"/>
    <property type="match status" value="1"/>
</dbReference>
<organism evidence="1 2">
    <name type="scientific">Nocardia huaxiensis</name>
    <dbReference type="NCBI Taxonomy" id="2755382"/>
    <lineage>
        <taxon>Bacteria</taxon>
        <taxon>Bacillati</taxon>
        <taxon>Actinomycetota</taxon>
        <taxon>Actinomycetes</taxon>
        <taxon>Mycobacteriales</taxon>
        <taxon>Nocardiaceae</taxon>
        <taxon>Nocardia</taxon>
    </lineage>
</organism>
<protein>
    <recommendedName>
        <fullName evidence="3">Class I SAM-dependent methyltransferase</fullName>
    </recommendedName>
</protein>
<gene>
    <name evidence="1" type="ORF">H0264_35785</name>
</gene>
<accession>A0A7D6Z1M0</accession>
<dbReference type="KEGG" id="nhu:H0264_35785"/>
<dbReference type="InterPro" id="IPR029063">
    <property type="entry name" value="SAM-dependent_MTases_sf"/>
</dbReference>